<feature type="transmembrane region" description="Helical" evidence="12">
    <location>
        <begin position="257"/>
        <end position="281"/>
    </location>
</feature>
<evidence type="ECO:0000313" key="15">
    <source>
        <dbReference type="Proteomes" id="UP000729913"/>
    </source>
</evidence>
<comment type="caution">
    <text evidence="14">The sequence shown here is derived from an EMBL/GenBank/DDBJ whole genome shotgun (WGS) entry which is preliminary data.</text>
</comment>
<keyword evidence="5" id="KW-0769">Symport</keyword>
<evidence type="ECO:0000256" key="11">
    <source>
        <dbReference type="ARBA" id="ARBA00068450"/>
    </source>
</evidence>
<evidence type="ECO:0000256" key="4">
    <source>
        <dbReference type="ARBA" id="ARBA00022692"/>
    </source>
</evidence>
<feature type="transmembrane region" description="Helical" evidence="12">
    <location>
        <begin position="782"/>
        <end position="802"/>
    </location>
</feature>
<dbReference type="OrthoDB" id="2985014at2759"/>
<feature type="transmembrane region" description="Helical" evidence="12">
    <location>
        <begin position="28"/>
        <end position="52"/>
    </location>
</feature>
<dbReference type="GO" id="GO:0006814">
    <property type="term" value="P:sodium ion transport"/>
    <property type="evidence" value="ECO:0007669"/>
    <property type="project" value="UniProtKB-KW"/>
</dbReference>
<dbReference type="PANTHER" id="PTHR11662">
    <property type="entry name" value="SOLUTE CARRIER FAMILY 17"/>
    <property type="match status" value="1"/>
</dbReference>
<feature type="transmembrane region" description="Helical" evidence="12">
    <location>
        <begin position="156"/>
        <end position="175"/>
    </location>
</feature>
<dbReference type="CDD" id="cd17318">
    <property type="entry name" value="MFS_SLC17"/>
    <property type="match status" value="2"/>
</dbReference>
<feature type="transmembrane region" description="Helical" evidence="12">
    <location>
        <begin position="875"/>
        <end position="902"/>
    </location>
</feature>
<dbReference type="InterPro" id="IPR011701">
    <property type="entry name" value="MFS"/>
</dbReference>
<feature type="transmembrane region" description="Helical" evidence="12">
    <location>
        <begin position="914"/>
        <end position="932"/>
    </location>
</feature>
<feature type="transmembrane region" description="Helical" evidence="12">
    <location>
        <begin position="432"/>
        <end position="450"/>
    </location>
</feature>
<evidence type="ECO:0000256" key="9">
    <source>
        <dbReference type="ARBA" id="ARBA00023201"/>
    </source>
</evidence>
<keyword evidence="7" id="KW-0915">Sodium</keyword>
<name>A0A8J5RB84_9HYME</name>
<dbReference type="AlphaFoldDB" id="A0A8J5RB84"/>
<feature type="transmembrane region" description="Helical" evidence="12">
    <location>
        <begin position="682"/>
        <end position="699"/>
    </location>
</feature>
<dbReference type="EMBL" id="JAAOIC020000001">
    <property type="protein sequence ID" value="KAG8042758.1"/>
    <property type="molecule type" value="Genomic_DNA"/>
</dbReference>
<protein>
    <recommendedName>
        <fullName evidence="11">Putative inorganic phosphate cotransporter</fullName>
    </recommendedName>
</protein>
<comment type="similarity">
    <text evidence="2">Belongs to the major facilitator superfamily. Sodium/anion cotransporter family.</text>
</comment>
<evidence type="ECO:0000256" key="10">
    <source>
        <dbReference type="ARBA" id="ARBA00054632"/>
    </source>
</evidence>
<dbReference type="InterPro" id="IPR020846">
    <property type="entry name" value="MFS_dom"/>
</dbReference>
<dbReference type="PROSITE" id="PS50850">
    <property type="entry name" value="MFS"/>
    <property type="match status" value="2"/>
</dbReference>
<dbReference type="GO" id="GO:0016020">
    <property type="term" value="C:membrane"/>
    <property type="evidence" value="ECO:0007669"/>
    <property type="project" value="UniProtKB-SubCell"/>
</dbReference>
<evidence type="ECO:0000256" key="6">
    <source>
        <dbReference type="ARBA" id="ARBA00022989"/>
    </source>
</evidence>
<sequence>MNADIKSMEIEEKIKKPGGFGARHLQCLLLFFGITIAYTNRLCLSLAIVAMKGDETTHQIDSDHAGIVLSSFFWGYTVMQIPSGYLAREWSAKQVLGWGVLINGILSLLIPIANDKGGWEATCACRVIMGLSQACLLPCVHTFLSKWVPPSERSRLGSITYAGAQFGTAISYPISGVLIEYAGWRSVFYFFGAAAISWSSIFFLCSYDTPSLLLQSTHHVSCIKITDTEKKFIEGNLVKSTEDISEKGNIKTPWTSILTSVAFWALAIAHCGQNWGFWMLLTELPTYMANVLKFNFKENGLISALPYLAMLLLTVPVSWLTDWSQKKGISRGRARKISNTVGHWGPGLALLALAFVPEGYTTLPVIILIFAVGLNVGTLCGFQLNHIDLSPNFAGVLMSITNCLASVVAILAPIIVSFIVKNESNVQQWHTVFYISAAIYFLGNLIFIIFGKGEIQKWDDPNFQTQNQEKIISKDNYVLYLENNHAIRGLFAGHQYAKNGEIAQALIGCRHIQILLLTLGFFCCYAVRVALSISLVAMVKPNTSNPDIQVFYWSESVQNTILSSFFWGYVITHIPGGELAQRFGAQRFLCFAVGICGVVTILIPTAATYGGWQAVIVLRVLTGACQGVIPPAIHTILSKWVPVDERGRAGSCTYSGGWLGNVIALLSCGVISGSSIGWPGSFYIWGGIATLWSITYYFMGKESPADHRSIPLDEKEYIEISLGVTEITEPLKTPWTAILTSIPVWALLIAQCSQAWGFWMLLTKTPAYMSSAMGYNIQENGVVSALPYLAAWLLGFPISFTADRLVKRGYTSLQSMRKIANTVGECIPAAALIGLSFINSEHRNVAVVVLIVSVAFNVAVFSGHQMNHMDLSPNFAGTLMGITNASANICGIMAPLIYGVIVSDPTDITQWRKVYILSAGIYIAGNFAFVFFGKATVQSWNDGTQHTLGNSTARESYKIQEEPMPYESIKKDNEKDIITTKLSHIQNIQNDLK</sequence>
<evidence type="ECO:0000256" key="3">
    <source>
        <dbReference type="ARBA" id="ARBA00022448"/>
    </source>
</evidence>
<keyword evidence="9" id="KW-0406">Ion transport</keyword>
<comment type="subcellular location">
    <subcellularLocation>
        <location evidence="1">Membrane</location>
        <topology evidence="1">Multi-pass membrane protein</topology>
    </subcellularLocation>
</comment>
<keyword evidence="8 12" id="KW-0472">Membrane</keyword>
<feature type="transmembrane region" description="Helical" evidence="12">
    <location>
        <begin position="95"/>
        <end position="113"/>
    </location>
</feature>
<feature type="transmembrane region" description="Helical" evidence="12">
    <location>
        <begin position="658"/>
        <end position="676"/>
    </location>
</feature>
<keyword evidence="3" id="KW-0813">Transport</keyword>
<feature type="transmembrane region" description="Helical" evidence="12">
    <location>
        <begin position="514"/>
        <end position="537"/>
    </location>
</feature>
<feature type="transmembrane region" description="Helical" evidence="12">
    <location>
        <begin position="187"/>
        <end position="207"/>
    </location>
</feature>
<dbReference type="PANTHER" id="PTHR11662:SF280">
    <property type="entry name" value="FI21844P1-RELATED"/>
    <property type="match status" value="1"/>
</dbReference>
<evidence type="ECO:0000256" key="8">
    <source>
        <dbReference type="ARBA" id="ARBA00023136"/>
    </source>
</evidence>
<keyword evidence="9" id="KW-0739">Sodium transport</keyword>
<dbReference type="Proteomes" id="UP000729913">
    <property type="component" value="Unassembled WGS sequence"/>
</dbReference>
<dbReference type="InterPro" id="IPR050382">
    <property type="entry name" value="MFS_Na/Anion_cotransporter"/>
</dbReference>
<evidence type="ECO:0000259" key="13">
    <source>
        <dbReference type="PROSITE" id="PS50850"/>
    </source>
</evidence>
<feature type="transmembrane region" description="Helical" evidence="12">
    <location>
        <begin position="64"/>
        <end position="83"/>
    </location>
</feature>
<accession>A0A8J5RB84</accession>
<evidence type="ECO:0000313" key="14">
    <source>
        <dbReference type="EMBL" id="KAG8042758.1"/>
    </source>
</evidence>
<keyword evidence="15" id="KW-1185">Reference proteome</keyword>
<feature type="transmembrane region" description="Helical" evidence="12">
    <location>
        <begin position="845"/>
        <end position="863"/>
    </location>
</feature>
<comment type="function">
    <text evidence="10">May be an inorganic phosphate cotransporter.</text>
</comment>
<organism evidence="14 15">
    <name type="scientific">Cotesia typhae</name>
    <dbReference type="NCBI Taxonomy" id="2053667"/>
    <lineage>
        <taxon>Eukaryota</taxon>
        <taxon>Metazoa</taxon>
        <taxon>Ecdysozoa</taxon>
        <taxon>Arthropoda</taxon>
        <taxon>Hexapoda</taxon>
        <taxon>Insecta</taxon>
        <taxon>Pterygota</taxon>
        <taxon>Neoptera</taxon>
        <taxon>Endopterygota</taxon>
        <taxon>Hymenoptera</taxon>
        <taxon>Apocrita</taxon>
        <taxon>Ichneumonoidea</taxon>
        <taxon>Braconidae</taxon>
        <taxon>Microgastrinae</taxon>
        <taxon>Cotesia</taxon>
    </lineage>
</organism>
<feature type="transmembrane region" description="Helical" evidence="12">
    <location>
        <begin position="363"/>
        <end position="384"/>
    </location>
</feature>
<evidence type="ECO:0000256" key="12">
    <source>
        <dbReference type="SAM" id="Phobius"/>
    </source>
</evidence>
<evidence type="ECO:0000256" key="5">
    <source>
        <dbReference type="ARBA" id="ARBA00022847"/>
    </source>
</evidence>
<dbReference type="FunFam" id="1.20.1250.20:FF:000144">
    <property type="entry name" value="Picot, isoform B"/>
    <property type="match status" value="2"/>
</dbReference>
<gene>
    <name evidence="14" type="ORF">G9C98_005398</name>
</gene>
<proteinExistence type="inferred from homology"/>
<evidence type="ECO:0000256" key="2">
    <source>
        <dbReference type="ARBA" id="ARBA00008586"/>
    </source>
</evidence>
<keyword evidence="4 12" id="KW-0812">Transmembrane</keyword>
<feature type="domain" description="Major facilitator superfamily (MFS) profile" evidence="13">
    <location>
        <begin position="26"/>
        <end position="455"/>
    </location>
</feature>
<reference evidence="14" key="1">
    <citation type="submission" date="2020-03" db="EMBL/GenBank/DDBJ databases">
        <authorList>
            <person name="Chebbi M.A."/>
            <person name="Drezen J.M."/>
        </authorList>
    </citation>
    <scope>NUCLEOTIDE SEQUENCE</scope>
    <source>
        <tissue evidence="14">Whole body</tissue>
    </source>
</reference>
<keyword evidence="6 12" id="KW-1133">Transmembrane helix</keyword>
<feature type="domain" description="Major facilitator superfamily (MFS) profile" evidence="13">
    <location>
        <begin position="513"/>
        <end position="937"/>
    </location>
</feature>
<dbReference type="FunFam" id="1.20.1250.20:FF:000003">
    <property type="entry name" value="Solute carrier family 17 member 3"/>
    <property type="match status" value="2"/>
</dbReference>
<dbReference type="GO" id="GO:0006820">
    <property type="term" value="P:monoatomic anion transport"/>
    <property type="evidence" value="ECO:0007669"/>
    <property type="project" value="TreeGrafter"/>
</dbReference>
<evidence type="ECO:0000256" key="1">
    <source>
        <dbReference type="ARBA" id="ARBA00004141"/>
    </source>
</evidence>
<reference evidence="14" key="2">
    <citation type="submission" date="2021-04" db="EMBL/GenBank/DDBJ databases">
        <title>Genome-wide patterns of bracovirus chromosomal integration into multiple host tissues during parasitism.</title>
        <authorList>
            <person name="Chebbi M.A.C."/>
        </authorList>
    </citation>
    <scope>NUCLEOTIDE SEQUENCE</scope>
    <source>
        <tissue evidence="14">Whole body</tissue>
    </source>
</reference>
<evidence type="ECO:0000256" key="7">
    <source>
        <dbReference type="ARBA" id="ARBA00023053"/>
    </source>
</evidence>
<feature type="transmembrane region" description="Helical" evidence="12">
    <location>
        <begin position="341"/>
        <end position="357"/>
    </location>
</feature>
<feature type="transmembrane region" description="Helical" evidence="12">
    <location>
        <begin position="616"/>
        <end position="637"/>
    </location>
</feature>
<feature type="transmembrane region" description="Helical" evidence="12">
    <location>
        <begin position="742"/>
        <end position="762"/>
    </location>
</feature>
<dbReference type="GO" id="GO:0015293">
    <property type="term" value="F:symporter activity"/>
    <property type="evidence" value="ECO:0007669"/>
    <property type="project" value="UniProtKB-KW"/>
</dbReference>
<feature type="transmembrane region" description="Helical" evidence="12">
    <location>
        <begin position="396"/>
        <end position="420"/>
    </location>
</feature>
<feature type="transmembrane region" description="Helical" evidence="12">
    <location>
        <begin position="301"/>
        <end position="320"/>
    </location>
</feature>
<dbReference type="Pfam" id="PF07690">
    <property type="entry name" value="MFS_1"/>
    <property type="match status" value="2"/>
</dbReference>
<feature type="transmembrane region" description="Helical" evidence="12">
    <location>
        <begin position="588"/>
        <end position="610"/>
    </location>
</feature>